<dbReference type="SMART" id="SM00116">
    <property type="entry name" value="CBS"/>
    <property type="match status" value="2"/>
</dbReference>
<dbReference type="Gene3D" id="3.10.580.10">
    <property type="entry name" value="CBS-domain"/>
    <property type="match status" value="1"/>
</dbReference>
<dbReference type="SUPFAM" id="SSF54631">
    <property type="entry name" value="CBS-domain pair"/>
    <property type="match status" value="1"/>
</dbReference>
<dbReference type="Proteomes" id="UP000320496">
    <property type="component" value="Chromosome"/>
</dbReference>
<gene>
    <name evidence="4" type="primary">hrp1_3</name>
    <name evidence="4" type="ORF">Mal4_52410</name>
</gene>
<dbReference type="PROSITE" id="PS51371">
    <property type="entry name" value="CBS"/>
    <property type="match status" value="1"/>
</dbReference>
<dbReference type="KEGG" id="mri:Mal4_52410"/>
<sequence length="139" mass="14763">MQRVKDVITRGIEHVAGTATVQEAAELMAEKDIGLLAVSNGESANGVITDRDIVVRCLASEKDPRTTAVQQCMTTGIAAVSEDADVAEAGQIMKERQIRRLMVTDGNGVLTGVASLGDLATGCQDDHLRAEVLEQVSRE</sequence>
<protein>
    <submittedName>
        <fullName evidence="4">Hypoxic response protein 1</fullName>
    </submittedName>
</protein>
<evidence type="ECO:0000259" key="3">
    <source>
        <dbReference type="PROSITE" id="PS51371"/>
    </source>
</evidence>
<evidence type="ECO:0000313" key="4">
    <source>
        <dbReference type="EMBL" id="QDU40878.1"/>
    </source>
</evidence>
<name>A0A517ZEJ1_9PLAN</name>
<feature type="domain" description="CBS" evidence="3">
    <location>
        <begin position="73"/>
        <end position="131"/>
    </location>
</feature>
<keyword evidence="2" id="KW-0129">CBS domain</keyword>
<dbReference type="PANTHER" id="PTHR48108">
    <property type="entry name" value="CBS DOMAIN-CONTAINING PROTEIN CBSX2, CHLOROPLASTIC"/>
    <property type="match status" value="1"/>
</dbReference>
<evidence type="ECO:0000313" key="5">
    <source>
        <dbReference type="Proteomes" id="UP000320496"/>
    </source>
</evidence>
<dbReference type="RefSeq" id="WP_197443833.1">
    <property type="nucleotide sequence ID" value="NZ_CP036275.1"/>
</dbReference>
<evidence type="ECO:0000256" key="2">
    <source>
        <dbReference type="PROSITE-ProRule" id="PRU00703"/>
    </source>
</evidence>
<evidence type="ECO:0000256" key="1">
    <source>
        <dbReference type="ARBA" id="ARBA00022737"/>
    </source>
</evidence>
<keyword evidence="5" id="KW-1185">Reference proteome</keyword>
<dbReference type="Pfam" id="PF00571">
    <property type="entry name" value="CBS"/>
    <property type="match status" value="2"/>
</dbReference>
<accession>A0A517ZEJ1</accession>
<dbReference type="InterPro" id="IPR051462">
    <property type="entry name" value="CBS_domain-containing"/>
</dbReference>
<dbReference type="InterPro" id="IPR046342">
    <property type="entry name" value="CBS_dom_sf"/>
</dbReference>
<keyword evidence="1" id="KW-0677">Repeat</keyword>
<dbReference type="PANTHER" id="PTHR48108:SF34">
    <property type="entry name" value="CBS DOMAIN-CONTAINING PROTEIN YHCV"/>
    <property type="match status" value="1"/>
</dbReference>
<dbReference type="EMBL" id="CP036275">
    <property type="protein sequence ID" value="QDU40878.1"/>
    <property type="molecule type" value="Genomic_DNA"/>
</dbReference>
<proteinExistence type="predicted"/>
<dbReference type="AlphaFoldDB" id="A0A517ZEJ1"/>
<reference evidence="4 5" key="1">
    <citation type="submission" date="2019-02" db="EMBL/GenBank/DDBJ databases">
        <title>Deep-cultivation of Planctomycetes and their phenomic and genomic characterization uncovers novel biology.</title>
        <authorList>
            <person name="Wiegand S."/>
            <person name="Jogler M."/>
            <person name="Boedeker C."/>
            <person name="Pinto D."/>
            <person name="Vollmers J."/>
            <person name="Rivas-Marin E."/>
            <person name="Kohn T."/>
            <person name="Peeters S.H."/>
            <person name="Heuer A."/>
            <person name="Rast P."/>
            <person name="Oberbeckmann S."/>
            <person name="Bunk B."/>
            <person name="Jeske O."/>
            <person name="Meyerdierks A."/>
            <person name="Storesund J.E."/>
            <person name="Kallscheuer N."/>
            <person name="Luecker S."/>
            <person name="Lage O.M."/>
            <person name="Pohl T."/>
            <person name="Merkel B.J."/>
            <person name="Hornburger P."/>
            <person name="Mueller R.-W."/>
            <person name="Bruemmer F."/>
            <person name="Labrenz M."/>
            <person name="Spormann A.M."/>
            <person name="Op den Camp H."/>
            <person name="Overmann J."/>
            <person name="Amann R."/>
            <person name="Jetten M.S.M."/>
            <person name="Mascher T."/>
            <person name="Medema M.H."/>
            <person name="Devos D.P."/>
            <person name="Kaster A.-K."/>
            <person name="Ovreas L."/>
            <person name="Rohde M."/>
            <person name="Galperin M.Y."/>
            <person name="Jogler C."/>
        </authorList>
    </citation>
    <scope>NUCLEOTIDE SEQUENCE [LARGE SCALE GENOMIC DNA]</scope>
    <source>
        <strain evidence="4 5">Mal4</strain>
    </source>
</reference>
<organism evidence="4 5">
    <name type="scientific">Maioricimonas rarisocia</name>
    <dbReference type="NCBI Taxonomy" id="2528026"/>
    <lineage>
        <taxon>Bacteria</taxon>
        <taxon>Pseudomonadati</taxon>
        <taxon>Planctomycetota</taxon>
        <taxon>Planctomycetia</taxon>
        <taxon>Planctomycetales</taxon>
        <taxon>Planctomycetaceae</taxon>
        <taxon>Maioricimonas</taxon>
    </lineage>
</organism>
<dbReference type="InterPro" id="IPR000644">
    <property type="entry name" value="CBS_dom"/>
</dbReference>